<dbReference type="Proteomes" id="UP000826195">
    <property type="component" value="Unassembled WGS sequence"/>
</dbReference>
<proteinExistence type="predicted"/>
<reference evidence="2 3" key="1">
    <citation type="journal article" date="2021" name="J. Hered.">
        <title>A chromosome-level genome assembly of the parasitoid wasp, Cotesia glomerata (Hymenoptera: Braconidae).</title>
        <authorList>
            <person name="Pinto B.J."/>
            <person name="Weis J.J."/>
            <person name="Gamble T."/>
            <person name="Ode P.J."/>
            <person name="Paul R."/>
            <person name="Zaspel J.M."/>
        </authorList>
    </citation>
    <scope>NUCLEOTIDE SEQUENCE [LARGE SCALE GENOMIC DNA]</scope>
    <source>
        <strain evidence="2">CgM1</strain>
    </source>
</reference>
<evidence type="ECO:0000313" key="3">
    <source>
        <dbReference type="Proteomes" id="UP000826195"/>
    </source>
</evidence>
<keyword evidence="3" id="KW-1185">Reference proteome</keyword>
<name>A0AAV7HG87_COTGL</name>
<dbReference type="AlphaFoldDB" id="A0AAV7HG87"/>
<evidence type="ECO:0000256" key="1">
    <source>
        <dbReference type="SAM" id="MobiDB-lite"/>
    </source>
</evidence>
<feature type="compositionally biased region" description="Low complexity" evidence="1">
    <location>
        <begin position="122"/>
        <end position="137"/>
    </location>
</feature>
<organism evidence="2 3">
    <name type="scientific">Cotesia glomerata</name>
    <name type="common">Lepidopteran parasitic wasp</name>
    <name type="synonym">Apanteles glomeratus</name>
    <dbReference type="NCBI Taxonomy" id="32391"/>
    <lineage>
        <taxon>Eukaryota</taxon>
        <taxon>Metazoa</taxon>
        <taxon>Ecdysozoa</taxon>
        <taxon>Arthropoda</taxon>
        <taxon>Hexapoda</taxon>
        <taxon>Insecta</taxon>
        <taxon>Pterygota</taxon>
        <taxon>Neoptera</taxon>
        <taxon>Endopterygota</taxon>
        <taxon>Hymenoptera</taxon>
        <taxon>Apocrita</taxon>
        <taxon>Ichneumonoidea</taxon>
        <taxon>Braconidae</taxon>
        <taxon>Microgastrinae</taxon>
        <taxon>Cotesia</taxon>
    </lineage>
</organism>
<feature type="region of interest" description="Disordered" evidence="1">
    <location>
        <begin position="172"/>
        <end position="192"/>
    </location>
</feature>
<comment type="caution">
    <text evidence="2">The sequence shown here is derived from an EMBL/GenBank/DDBJ whole genome shotgun (WGS) entry which is preliminary data.</text>
</comment>
<accession>A0AAV7HG87</accession>
<evidence type="ECO:0000313" key="2">
    <source>
        <dbReference type="EMBL" id="KAH0537973.1"/>
    </source>
</evidence>
<sequence length="192" mass="22382">MIFEDRLELLKVALSKKKEWIKQNIQSWNNWEGVKKAFKKTFCKAKGYTETLQEIFTMFQNKNKQSHTFVERMRTKFEELEKKMPVKQKFKELRETTVKRLEDTKDSVLEINHGRENEIEGQNQRAQDQQVQDQQAQETVGNQCPIAVMVSPSIQQKQRVSIFRAAISARDSRITTGSQGQDSSHQCSIIGD</sequence>
<dbReference type="EMBL" id="JAHXZJ010002610">
    <property type="protein sequence ID" value="KAH0537973.1"/>
    <property type="molecule type" value="Genomic_DNA"/>
</dbReference>
<feature type="compositionally biased region" description="Polar residues" evidence="1">
    <location>
        <begin position="174"/>
        <end position="192"/>
    </location>
</feature>
<feature type="region of interest" description="Disordered" evidence="1">
    <location>
        <begin position="115"/>
        <end position="138"/>
    </location>
</feature>
<gene>
    <name evidence="2" type="ORF">KQX54_002361</name>
</gene>
<protein>
    <submittedName>
        <fullName evidence="2">Uncharacterized protein</fullName>
    </submittedName>
</protein>